<feature type="compositionally biased region" description="Basic residues" evidence="4">
    <location>
        <begin position="129"/>
        <end position="143"/>
    </location>
</feature>
<dbReference type="CDD" id="cd04458">
    <property type="entry name" value="CSP_CDS"/>
    <property type="match status" value="1"/>
</dbReference>
<dbReference type="GO" id="GO:0005737">
    <property type="term" value="C:cytoplasm"/>
    <property type="evidence" value="ECO:0007669"/>
    <property type="project" value="UniProtKB-SubCell"/>
</dbReference>
<dbReference type="PROSITE" id="PS51857">
    <property type="entry name" value="CSD_2"/>
    <property type="match status" value="1"/>
</dbReference>
<dbReference type="Gene3D" id="2.40.50.140">
    <property type="entry name" value="Nucleic acid-binding proteins"/>
    <property type="match status" value="1"/>
</dbReference>
<reference evidence="6 7" key="1">
    <citation type="submission" date="2020-07" db="EMBL/GenBank/DDBJ databases">
        <title>Sequencing the genomes of 1000 actinobacteria strains.</title>
        <authorList>
            <person name="Klenk H.-P."/>
        </authorList>
    </citation>
    <scope>NUCLEOTIDE SEQUENCE [LARGE SCALE GENOMIC DNA]</scope>
    <source>
        <strain evidence="6 7">DSM 15165</strain>
    </source>
</reference>
<name>A0A853CQX9_9MICO</name>
<evidence type="ECO:0000256" key="3">
    <source>
        <dbReference type="RuleBase" id="RU000408"/>
    </source>
</evidence>
<dbReference type="InterPro" id="IPR019844">
    <property type="entry name" value="CSD_CS"/>
</dbReference>
<organism evidence="6 7">
    <name type="scientific">Leifsonia shinshuensis</name>
    <dbReference type="NCBI Taxonomy" id="150026"/>
    <lineage>
        <taxon>Bacteria</taxon>
        <taxon>Bacillati</taxon>
        <taxon>Actinomycetota</taxon>
        <taxon>Actinomycetes</taxon>
        <taxon>Micrococcales</taxon>
        <taxon>Microbacteriaceae</taxon>
        <taxon>Leifsonia</taxon>
    </lineage>
</organism>
<dbReference type="PROSITE" id="PS00352">
    <property type="entry name" value="CSD_1"/>
    <property type="match status" value="1"/>
</dbReference>
<evidence type="ECO:0000256" key="4">
    <source>
        <dbReference type="SAM" id="MobiDB-lite"/>
    </source>
</evidence>
<dbReference type="InterPro" id="IPR050181">
    <property type="entry name" value="Cold_shock_domain"/>
</dbReference>
<dbReference type="FunFam" id="2.40.50.140:FF:000006">
    <property type="entry name" value="Cold shock protein CspC"/>
    <property type="match status" value="1"/>
</dbReference>
<dbReference type="Proteomes" id="UP000578352">
    <property type="component" value="Unassembled WGS sequence"/>
</dbReference>
<dbReference type="InterPro" id="IPR012340">
    <property type="entry name" value="NA-bd_OB-fold"/>
</dbReference>
<protein>
    <submittedName>
        <fullName evidence="6">Cold shock CspA family protein</fullName>
    </submittedName>
</protein>
<dbReference type="AlphaFoldDB" id="A0A853CQX9"/>
<feature type="region of interest" description="Disordered" evidence="4">
    <location>
        <begin position="129"/>
        <end position="157"/>
    </location>
</feature>
<comment type="caution">
    <text evidence="6">The sequence shown here is derived from an EMBL/GenBank/DDBJ whole genome shotgun (WGS) entry which is preliminary data.</text>
</comment>
<evidence type="ECO:0000256" key="1">
    <source>
        <dbReference type="ARBA" id="ARBA00004496"/>
    </source>
</evidence>
<accession>A0A853CQX9</accession>
<feature type="region of interest" description="Disordered" evidence="4">
    <location>
        <begin position="1"/>
        <end position="38"/>
    </location>
</feature>
<evidence type="ECO:0000313" key="6">
    <source>
        <dbReference type="EMBL" id="NYJ22323.1"/>
    </source>
</evidence>
<evidence type="ECO:0000259" key="5">
    <source>
        <dbReference type="PROSITE" id="PS51857"/>
    </source>
</evidence>
<dbReference type="PRINTS" id="PR00050">
    <property type="entry name" value="COLDSHOCK"/>
</dbReference>
<feature type="domain" description="CSD" evidence="5">
    <location>
        <begin position="163"/>
        <end position="229"/>
    </location>
</feature>
<dbReference type="SMART" id="SM00357">
    <property type="entry name" value="CSP"/>
    <property type="match status" value="1"/>
</dbReference>
<dbReference type="EMBL" id="JACCFL010000001">
    <property type="protein sequence ID" value="NYJ22323.1"/>
    <property type="molecule type" value="Genomic_DNA"/>
</dbReference>
<proteinExistence type="predicted"/>
<gene>
    <name evidence="6" type="ORF">HNR13_000610</name>
</gene>
<dbReference type="SUPFAM" id="SSF50249">
    <property type="entry name" value="Nucleic acid-binding proteins"/>
    <property type="match status" value="1"/>
</dbReference>
<dbReference type="InterPro" id="IPR002059">
    <property type="entry name" value="CSP_DNA-bd"/>
</dbReference>
<dbReference type="PANTHER" id="PTHR11544">
    <property type="entry name" value="COLD SHOCK DOMAIN CONTAINING PROTEINS"/>
    <property type="match status" value="1"/>
</dbReference>
<sequence>MTETVPHPETGPSQPGVACGAAFQKPIPGAANPPATDTDLLVRSSVGRGITPASTEAKGLTITSTPRPSAALTWRQADDTVWVATADSEYAGIAALDDGRFHVLDERSRTVGTAATIAEAEALLRRTPPHRVPRGAHHRPRRFGRGDRSRPHGSRRIMKEEKMPTGTVKWFNSEKGYGFIAPDDGSADVFAHYSEIASTGGYRNLDENQKVEYDLAQGPKGPQAANIRQA</sequence>
<dbReference type="Pfam" id="PF00313">
    <property type="entry name" value="CSD"/>
    <property type="match status" value="1"/>
</dbReference>
<keyword evidence="2" id="KW-0963">Cytoplasm</keyword>
<dbReference type="GO" id="GO:0003676">
    <property type="term" value="F:nucleic acid binding"/>
    <property type="evidence" value="ECO:0007669"/>
    <property type="project" value="InterPro"/>
</dbReference>
<evidence type="ECO:0000256" key="2">
    <source>
        <dbReference type="ARBA" id="ARBA00022490"/>
    </source>
</evidence>
<evidence type="ECO:0000313" key="7">
    <source>
        <dbReference type="Proteomes" id="UP000578352"/>
    </source>
</evidence>
<comment type="subcellular location">
    <subcellularLocation>
        <location evidence="1 3">Cytoplasm</location>
    </subcellularLocation>
</comment>
<dbReference type="InterPro" id="IPR011129">
    <property type="entry name" value="CSD"/>
</dbReference>